<evidence type="ECO:0000313" key="2">
    <source>
        <dbReference type="EMBL" id="KAF7626019.1"/>
    </source>
</evidence>
<evidence type="ECO:0000256" key="1">
    <source>
        <dbReference type="SAM" id="Phobius"/>
    </source>
</evidence>
<name>A0A8S9Z6W6_9BILA</name>
<dbReference type="EMBL" id="JABEBT010000185">
    <property type="protein sequence ID" value="KAF7626019.1"/>
    <property type="molecule type" value="Genomic_DNA"/>
</dbReference>
<dbReference type="OrthoDB" id="60033at2759"/>
<sequence length="69" mass="8023">MTINNSIKCCEHLLASVFFLQLLVLMNLHIVLTFQKHNPLNFDSHHCGLCGIATFDRLKRNWLTFSNHI</sequence>
<keyword evidence="1" id="KW-1133">Transmembrane helix</keyword>
<feature type="transmembrane region" description="Helical" evidence="1">
    <location>
        <begin position="12"/>
        <end position="32"/>
    </location>
</feature>
<dbReference type="AlphaFoldDB" id="A0A8S9Z6W6"/>
<keyword evidence="1" id="KW-0812">Transmembrane</keyword>
<keyword evidence="3" id="KW-1185">Reference proteome</keyword>
<comment type="caution">
    <text evidence="2">The sequence shown here is derived from an EMBL/GenBank/DDBJ whole genome shotgun (WGS) entry which is preliminary data.</text>
</comment>
<gene>
    <name evidence="2" type="ORF">Mgra_00009805</name>
</gene>
<evidence type="ECO:0000313" key="3">
    <source>
        <dbReference type="Proteomes" id="UP000605970"/>
    </source>
</evidence>
<proteinExistence type="predicted"/>
<organism evidence="2 3">
    <name type="scientific">Meloidogyne graminicola</name>
    <dbReference type="NCBI Taxonomy" id="189291"/>
    <lineage>
        <taxon>Eukaryota</taxon>
        <taxon>Metazoa</taxon>
        <taxon>Ecdysozoa</taxon>
        <taxon>Nematoda</taxon>
        <taxon>Chromadorea</taxon>
        <taxon>Rhabditida</taxon>
        <taxon>Tylenchina</taxon>
        <taxon>Tylenchomorpha</taxon>
        <taxon>Tylenchoidea</taxon>
        <taxon>Meloidogynidae</taxon>
        <taxon>Meloidogyninae</taxon>
        <taxon>Meloidogyne</taxon>
    </lineage>
</organism>
<dbReference type="Proteomes" id="UP000605970">
    <property type="component" value="Unassembled WGS sequence"/>
</dbReference>
<keyword evidence="1" id="KW-0472">Membrane</keyword>
<protein>
    <submittedName>
        <fullName evidence="2">Uncharacterized protein</fullName>
    </submittedName>
</protein>
<reference evidence="2" key="1">
    <citation type="journal article" date="2020" name="Ecol. Evol.">
        <title>Genome structure and content of the rice root-knot nematode (Meloidogyne graminicola).</title>
        <authorList>
            <person name="Phan N.T."/>
            <person name="Danchin E.G.J."/>
            <person name="Klopp C."/>
            <person name="Perfus-Barbeoch L."/>
            <person name="Kozlowski D.K."/>
            <person name="Koutsovoulos G.D."/>
            <person name="Lopez-Roques C."/>
            <person name="Bouchez O."/>
            <person name="Zahm M."/>
            <person name="Besnard G."/>
            <person name="Bellafiore S."/>
        </authorList>
    </citation>
    <scope>NUCLEOTIDE SEQUENCE</scope>
    <source>
        <strain evidence="2">VN-18</strain>
    </source>
</reference>
<accession>A0A8S9Z6W6</accession>